<dbReference type="InterPro" id="IPR040462">
    <property type="entry name" value="EARLY_FLOWERING_4"/>
</dbReference>
<organism evidence="7">
    <name type="scientific">Dimocarpus longan</name>
    <dbReference type="NCBI Taxonomy" id="128017"/>
    <lineage>
        <taxon>Eukaryota</taxon>
        <taxon>Viridiplantae</taxon>
        <taxon>Streptophyta</taxon>
        <taxon>Embryophyta</taxon>
        <taxon>Tracheophyta</taxon>
        <taxon>Spermatophyta</taxon>
        <taxon>Magnoliopsida</taxon>
        <taxon>eudicotyledons</taxon>
        <taxon>Gunneridae</taxon>
        <taxon>Pentapetalae</taxon>
        <taxon>rosids</taxon>
        <taxon>malvids</taxon>
        <taxon>Sapindales</taxon>
        <taxon>Sapindaceae</taxon>
        <taxon>Dimocarpus</taxon>
    </lineage>
</organism>
<evidence type="ECO:0000256" key="5">
    <source>
        <dbReference type="SAM" id="MobiDB-lite"/>
    </source>
</evidence>
<dbReference type="Pfam" id="PF07011">
    <property type="entry name" value="Elf4"/>
    <property type="match status" value="1"/>
</dbReference>
<dbReference type="GO" id="GO:0048511">
    <property type="term" value="P:rhythmic process"/>
    <property type="evidence" value="ECO:0007669"/>
    <property type="project" value="UniProtKB-KW"/>
</dbReference>
<proteinExistence type="evidence at transcript level"/>
<evidence type="ECO:0000256" key="3">
    <source>
        <dbReference type="ARBA" id="ARBA00023108"/>
    </source>
</evidence>
<dbReference type="PANTHER" id="PTHR33469">
    <property type="entry name" value="PROTEIN ELF4-LIKE 4"/>
    <property type="match status" value="1"/>
</dbReference>
<sequence length="142" mass="16078">MDDDDNTKTRKRSINTNNYKKKRSKANTQKKSEEEEEEEEEECGDVEVWDSLIRSFKQVQTVLDRNRELIRRANDNHQSKIADNIAGNISLIRQINGNISKVVKIYSDLSVNFAGMVRLRMTTTPPPPATDTSCGDVGSSDS</sequence>
<feature type="region of interest" description="Disordered" evidence="5">
    <location>
        <begin position="123"/>
        <end position="142"/>
    </location>
</feature>
<comment type="similarity">
    <text evidence="2">Belongs to the EARLY FLOWERING 4 family.</text>
</comment>
<feature type="compositionally biased region" description="Basic residues" evidence="5">
    <location>
        <begin position="9"/>
        <end position="25"/>
    </location>
</feature>
<dbReference type="PANTHER" id="PTHR33469:SF1">
    <property type="entry name" value="PROTEIN ELF4-LIKE 1"/>
    <property type="match status" value="1"/>
</dbReference>
<accession>A0A0C5G7V8</accession>
<protein>
    <submittedName>
        <fullName evidence="7">Early flowering 4 like-1 protein</fullName>
    </submittedName>
</protein>
<evidence type="ECO:0000313" key="7">
    <source>
        <dbReference type="EMBL" id="AJP00086.1"/>
    </source>
</evidence>
<dbReference type="AlphaFoldDB" id="A0A0C5G7V8"/>
<evidence type="ECO:0000256" key="2">
    <source>
        <dbReference type="ARBA" id="ARBA00009514"/>
    </source>
</evidence>
<keyword evidence="4" id="KW-0539">Nucleus</keyword>
<feature type="region of interest" description="Disordered" evidence="5">
    <location>
        <begin position="1"/>
        <end position="42"/>
    </location>
</feature>
<dbReference type="InterPro" id="IPR009741">
    <property type="entry name" value="EARLY_FLOWERING_4_dom"/>
</dbReference>
<name>A0A0C5G7V8_9ROSI</name>
<evidence type="ECO:0000259" key="6">
    <source>
        <dbReference type="Pfam" id="PF07011"/>
    </source>
</evidence>
<dbReference type="EMBL" id="KP015057">
    <property type="protein sequence ID" value="AJP00086.1"/>
    <property type="molecule type" value="mRNA"/>
</dbReference>
<evidence type="ECO:0000256" key="4">
    <source>
        <dbReference type="ARBA" id="ARBA00023242"/>
    </source>
</evidence>
<reference evidence="7" key="1">
    <citation type="submission" date="2014-10" db="EMBL/GenBank/DDBJ databases">
        <title>Gene cloning of early flowering 4 family from embryogenic callus in dimocarpus longan.</title>
        <authorList>
            <person name="Chen Y.K."/>
            <person name="Lai Z.X."/>
        </authorList>
    </citation>
    <scope>NUCLEOTIDE SEQUENCE</scope>
    <source>
        <tissue evidence="7">Embryogenic callus</tissue>
    </source>
</reference>
<dbReference type="GO" id="GO:0042753">
    <property type="term" value="P:positive regulation of circadian rhythm"/>
    <property type="evidence" value="ECO:0007669"/>
    <property type="project" value="InterPro"/>
</dbReference>
<dbReference type="GO" id="GO:0009649">
    <property type="term" value="P:entrainment of circadian clock"/>
    <property type="evidence" value="ECO:0007669"/>
    <property type="project" value="TreeGrafter"/>
</dbReference>
<evidence type="ECO:0000256" key="1">
    <source>
        <dbReference type="ARBA" id="ARBA00004123"/>
    </source>
</evidence>
<dbReference type="GO" id="GO:0005634">
    <property type="term" value="C:nucleus"/>
    <property type="evidence" value="ECO:0007669"/>
    <property type="project" value="UniProtKB-SubCell"/>
</dbReference>
<feature type="domain" description="Protein EARLY FLOWERING 4" evidence="6">
    <location>
        <begin position="45"/>
        <end position="119"/>
    </location>
</feature>
<keyword evidence="3" id="KW-0090">Biological rhythms</keyword>
<comment type="subcellular location">
    <subcellularLocation>
        <location evidence="1">Nucleus</location>
    </subcellularLocation>
</comment>